<dbReference type="EMBL" id="CAADEX010000087">
    <property type="protein sequence ID" value="VFJ59850.1"/>
    <property type="molecule type" value="Genomic_DNA"/>
</dbReference>
<protein>
    <submittedName>
        <fullName evidence="3">L-ascorbate metabolism protein UlaG, beta-lactamase superfamily</fullName>
    </submittedName>
</protein>
<proteinExistence type="predicted"/>
<accession>A0A450T0C0</accession>
<dbReference type="AlphaFoldDB" id="A0A450T0C0"/>
<feature type="domain" description="Metallo-beta-lactamase" evidence="2">
    <location>
        <begin position="124"/>
        <end position="314"/>
    </location>
</feature>
<keyword evidence="1" id="KW-1133">Transmembrane helix</keyword>
<dbReference type="InterPro" id="IPR036866">
    <property type="entry name" value="RibonucZ/Hydroxyglut_hydro"/>
</dbReference>
<dbReference type="PANTHER" id="PTHR15032">
    <property type="entry name" value="N-ACYL-PHOSPHATIDYLETHANOLAMINE-HYDROLYZING PHOSPHOLIPASE D"/>
    <property type="match status" value="1"/>
</dbReference>
<feature type="transmembrane region" description="Helical" evidence="1">
    <location>
        <begin position="6"/>
        <end position="25"/>
    </location>
</feature>
<reference evidence="3" key="1">
    <citation type="submission" date="2019-02" db="EMBL/GenBank/DDBJ databases">
        <authorList>
            <person name="Gruber-Vodicka R. H."/>
            <person name="Seah K. B. B."/>
        </authorList>
    </citation>
    <scope>NUCLEOTIDE SEQUENCE</scope>
    <source>
        <strain evidence="3">BECK_DK47</strain>
    </source>
</reference>
<sequence length="375" mass="43130">MKEIMVTAILITIVGVFIIGLYLYFGKERPAGDSDAISASPNFDPERGKFVNKRQDEIDEFLKNQSMLGMLIDFFRENDGPRKPPRKLPEVKPVFADFLAKDGRARFLWFGHSTILVNLGGKLILTDPLFAKGMSVLNPRFQDMVVPLEALPDIDYILLTHDHYDHLHKDTLRFFKDKDTVFLTPLGVGAYLTEWGIGKDRIHEFDWWGTIRRDGITFTCTPSLHFSGRGLPYGNGTLWGSWAIRNATANIYFSGDTGYGEHFQEIGDRLGPFDMAFLDVGQYHEKWKYAHMFPRQAPKALRELRGKHLVPIHWGGFSLANHSWYEPIEEVYKYSQQENTELVAPKIGQIVEIGGEYNLETWWRSLMEPQPRKDL</sequence>
<gene>
    <name evidence="3" type="ORF">BECKDK2373B_GA0170837_10874</name>
</gene>
<dbReference type="Pfam" id="PF12706">
    <property type="entry name" value="Lactamase_B_2"/>
    <property type="match status" value="1"/>
</dbReference>
<dbReference type="InterPro" id="IPR001279">
    <property type="entry name" value="Metallo-B-lactamas"/>
</dbReference>
<dbReference type="SUPFAM" id="SSF56281">
    <property type="entry name" value="Metallo-hydrolase/oxidoreductase"/>
    <property type="match status" value="1"/>
</dbReference>
<dbReference type="Gene3D" id="3.60.15.10">
    <property type="entry name" value="Ribonuclease Z/Hydroxyacylglutathione hydrolase-like"/>
    <property type="match status" value="1"/>
</dbReference>
<evidence type="ECO:0000313" key="3">
    <source>
        <dbReference type="EMBL" id="VFJ59850.1"/>
    </source>
</evidence>
<evidence type="ECO:0000259" key="2">
    <source>
        <dbReference type="Pfam" id="PF12706"/>
    </source>
</evidence>
<keyword evidence="1" id="KW-0812">Transmembrane</keyword>
<dbReference type="GO" id="GO:0005737">
    <property type="term" value="C:cytoplasm"/>
    <property type="evidence" value="ECO:0007669"/>
    <property type="project" value="TreeGrafter"/>
</dbReference>
<keyword evidence="1" id="KW-0472">Membrane</keyword>
<evidence type="ECO:0000256" key="1">
    <source>
        <dbReference type="SAM" id="Phobius"/>
    </source>
</evidence>
<name>A0A450T0C0_9GAMM</name>
<organism evidence="3">
    <name type="scientific">Candidatus Kentrum sp. DK</name>
    <dbReference type="NCBI Taxonomy" id="2126562"/>
    <lineage>
        <taxon>Bacteria</taxon>
        <taxon>Pseudomonadati</taxon>
        <taxon>Pseudomonadota</taxon>
        <taxon>Gammaproteobacteria</taxon>
        <taxon>Candidatus Kentrum</taxon>
    </lineage>
</organism>
<dbReference type="PANTHER" id="PTHR15032:SF4">
    <property type="entry name" value="N-ACYL-PHOSPHATIDYLETHANOLAMINE-HYDROLYZING PHOSPHOLIPASE D"/>
    <property type="match status" value="1"/>
</dbReference>